<dbReference type="AlphaFoldDB" id="A0A857F490"/>
<keyword evidence="2 3" id="KW-0808">Transferase</keyword>
<reference evidence="4" key="1">
    <citation type="submission" date="2019-09" db="EMBL/GenBank/DDBJ databases">
        <title>Yersinia canariae sp. nov., isolated from a human yersiniosis case.</title>
        <authorList>
            <person name="Nguyen S.V."/>
            <person name="Greig D."/>
            <person name="Hurley D."/>
            <person name="Cao Y."/>
            <person name="McCabe E."/>
            <person name="Mitchell M."/>
            <person name="Jenkins C."/>
            <person name="Fanning S."/>
        </authorList>
    </citation>
    <scope>NUCLEOTIDE SEQUENCE [LARGE SCALE GENOMIC DNA]</scope>
    <source>
        <strain evidence="4">NCTC 14382</strain>
    </source>
</reference>
<evidence type="ECO:0000256" key="2">
    <source>
        <dbReference type="ARBA" id="ARBA00022679"/>
    </source>
</evidence>
<name>A0A857F490_9GAMM</name>
<dbReference type="GO" id="GO:0009244">
    <property type="term" value="P:lipopolysaccharide core region biosynthetic process"/>
    <property type="evidence" value="ECO:0007669"/>
    <property type="project" value="TreeGrafter"/>
</dbReference>
<evidence type="ECO:0000256" key="1">
    <source>
        <dbReference type="ARBA" id="ARBA00022676"/>
    </source>
</evidence>
<evidence type="ECO:0000313" key="4">
    <source>
        <dbReference type="Proteomes" id="UP000464402"/>
    </source>
</evidence>
<dbReference type="EMBL" id="CP043727">
    <property type="protein sequence ID" value="QHB34310.1"/>
    <property type="molecule type" value="Genomic_DNA"/>
</dbReference>
<dbReference type="GO" id="GO:0008713">
    <property type="term" value="F:ADP-heptose-lipopolysaccharide heptosyltransferase activity"/>
    <property type="evidence" value="ECO:0007669"/>
    <property type="project" value="TreeGrafter"/>
</dbReference>
<sequence>MQRILVIRIDFLGDMICTTALLHALKQRWPSAEIHVLANKYNRAALARNPDVSTVHTYVYSKQCERNQQPGRLKGLLDRLALIWQLRRLRFDLLIIPNGGMNKNSIQFAKQLNVVDSRWHTPASEFDDRNPDHVINRPIRHEALSGFALLPELNSVDINTLKLHIYPDPELQAKWQTELGKSDRPRVGLFVSNKAPQRRWSWEKWQQLALKLSDQAEIVILYDPNDPPSEQQLASIKGQSLLTPSVDEFVAAASQLDVVISADSAPIHISSALQIPVVALFESRPEKYLRWYPLTRHILLHEGLQVDDITVEAVETAARTLLIKKEES</sequence>
<dbReference type="KEGG" id="yca:F0T03_20530"/>
<dbReference type="InterPro" id="IPR002201">
    <property type="entry name" value="Glyco_trans_9"/>
</dbReference>
<accession>A0A857F490</accession>
<dbReference type="CDD" id="cd03789">
    <property type="entry name" value="GT9_LPS_heptosyltransferase"/>
    <property type="match status" value="1"/>
</dbReference>
<keyword evidence="1" id="KW-0328">Glycosyltransferase</keyword>
<dbReference type="Proteomes" id="UP000464402">
    <property type="component" value="Chromosome"/>
</dbReference>
<dbReference type="PANTHER" id="PTHR30160:SF7">
    <property type="entry name" value="ADP-HEPTOSE--LPS HEPTOSYLTRANSFERASE 2"/>
    <property type="match status" value="1"/>
</dbReference>
<gene>
    <name evidence="3" type="ORF">F0T03_20530</name>
</gene>
<protein>
    <submittedName>
        <fullName evidence="3">Glycosyltransferase family 9 protein</fullName>
    </submittedName>
</protein>
<dbReference type="RefSeq" id="WP_159680269.1">
    <property type="nucleotide sequence ID" value="NZ_CP043727.1"/>
</dbReference>
<evidence type="ECO:0000313" key="3">
    <source>
        <dbReference type="EMBL" id="QHB34310.1"/>
    </source>
</evidence>
<dbReference type="SUPFAM" id="SSF53756">
    <property type="entry name" value="UDP-Glycosyltransferase/glycogen phosphorylase"/>
    <property type="match status" value="1"/>
</dbReference>
<dbReference type="GO" id="GO:0005829">
    <property type="term" value="C:cytosol"/>
    <property type="evidence" value="ECO:0007669"/>
    <property type="project" value="TreeGrafter"/>
</dbReference>
<dbReference type="PANTHER" id="PTHR30160">
    <property type="entry name" value="TETRAACYLDISACCHARIDE 4'-KINASE-RELATED"/>
    <property type="match status" value="1"/>
</dbReference>
<proteinExistence type="predicted"/>
<dbReference type="Pfam" id="PF01075">
    <property type="entry name" value="Glyco_transf_9"/>
    <property type="match status" value="1"/>
</dbReference>
<dbReference type="Gene3D" id="3.40.50.2000">
    <property type="entry name" value="Glycogen Phosphorylase B"/>
    <property type="match status" value="2"/>
</dbReference>
<dbReference type="InterPro" id="IPR051199">
    <property type="entry name" value="LPS_LOS_Heptosyltrfase"/>
</dbReference>
<organism evidence="3 4">
    <name type="scientific">Yersinia canariae</name>
    <dbReference type="NCBI Taxonomy" id="2607663"/>
    <lineage>
        <taxon>Bacteria</taxon>
        <taxon>Pseudomonadati</taxon>
        <taxon>Pseudomonadota</taxon>
        <taxon>Gammaproteobacteria</taxon>
        <taxon>Enterobacterales</taxon>
        <taxon>Yersiniaceae</taxon>
        <taxon>Yersinia</taxon>
    </lineage>
</organism>
<keyword evidence="4" id="KW-1185">Reference proteome</keyword>